<name>A0ACB9RFF2_9MYRT</name>
<proteinExistence type="predicted"/>
<gene>
    <name evidence="1" type="ORF">MLD38_015217</name>
</gene>
<comment type="caution">
    <text evidence="1">The sequence shown here is derived from an EMBL/GenBank/DDBJ whole genome shotgun (WGS) entry which is preliminary data.</text>
</comment>
<dbReference type="Proteomes" id="UP001057402">
    <property type="component" value="Chromosome 4"/>
</dbReference>
<dbReference type="EMBL" id="CM042883">
    <property type="protein sequence ID" value="KAI4377620.1"/>
    <property type="molecule type" value="Genomic_DNA"/>
</dbReference>
<accession>A0ACB9RFF2</accession>
<keyword evidence="2" id="KW-1185">Reference proteome</keyword>
<evidence type="ECO:0000313" key="2">
    <source>
        <dbReference type="Proteomes" id="UP001057402"/>
    </source>
</evidence>
<evidence type="ECO:0000313" key="1">
    <source>
        <dbReference type="EMBL" id="KAI4377620.1"/>
    </source>
</evidence>
<reference evidence="2" key="1">
    <citation type="journal article" date="2023" name="Front. Plant Sci.">
        <title>Chromosomal-level genome assembly of Melastoma candidum provides insights into trichome evolution.</title>
        <authorList>
            <person name="Zhong Y."/>
            <person name="Wu W."/>
            <person name="Sun C."/>
            <person name="Zou P."/>
            <person name="Liu Y."/>
            <person name="Dai S."/>
            <person name="Zhou R."/>
        </authorList>
    </citation>
    <scope>NUCLEOTIDE SEQUENCE [LARGE SCALE GENOMIC DNA]</scope>
</reference>
<organism evidence="1 2">
    <name type="scientific">Melastoma candidum</name>
    <dbReference type="NCBI Taxonomy" id="119954"/>
    <lineage>
        <taxon>Eukaryota</taxon>
        <taxon>Viridiplantae</taxon>
        <taxon>Streptophyta</taxon>
        <taxon>Embryophyta</taxon>
        <taxon>Tracheophyta</taxon>
        <taxon>Spermatophyta</taxon>
        <taxon>Magnoliopsida</taxon>
        <taxon>eudicotyledons</taxon>
        <taxon>Gunneridae</taxon>
        <taxon>Pentapetalae</taxon>
        <taxon>rosids</taxon>
        <taxon>malvids</taxon>
        <taxon>Myrtales</taxon>
        <taxon>Melastomataceae</taxon>
        <taxon>Melastomatoideae</taxon>
        <taxon>Melastomateae</taxon>
        <taxon>Melastoma</taxon>
    </lineage>
</organism>
<sequence>MSNNLVPQPLSLLTAPPVKNQYELTPSNPDSSRPSQMANTGPISNSLSLQSHALYSQPMNLSFPMSRGAESLGIPMQKLNGQVDLQVAASAPPFFDSPMNLVGGMGAMANNMAVQQQLASLNKRKVPMDSISSSTSRMSPASNKRHMQTEHRPWLQQMAASNRMNMPGESLLKMTVSKHTLMQQNKKQSPLESIPAKSVQQRRLLSPKTQISPKTTSELFESVRSKMRESLASALALVTQEDGRSPNDGKNSERDVSTSFDQLKGAQFSVSISNHPGDGGDAL</sequence>
<protein>
    <submittedName>
        <fullName evidence="1">Uncharacterized protein</fullName>
    </submittedName>
</protein>